<name>A0A428NMY8_9HYPO</name>
<accession>A0A428NMY8</accession>
<sequence length="89" mass="9858">MALMERYFNATNHKDAPSTSRELRRPAIAFVGLGNLHVFKTDPESTRKNDPRVSTKEEVGMYRLGVVKGEECWVGGAPHTAQEEGVPGM</sequence>
<organism evidence="1 2">
    <name type="scientific">Fusarium duplospermum</name>
    <dbReference type="NCBI Taxonomy" id="1325734"/>
    <lineage>
        <taxon>Eukaryota</taxon>
        <taxon>Fungi</taxon>
        <taxon>Dikarya</taxon>
        <taxon>Ascomycota</taxon>
        <taxon>Pezizomycotina</taxon>
        <taxon>Sordariomycetes</taxon>
        <taxon>Hypocreomycetidae</taxon>
        <taxon>Hypocreales</taxon>
        <taxon>Nectriaceae</taxon>
        <taxon>Fusarium</taxon>
        <taxon>Fusarium solani species complex</taxon>
    </lineage>
</organism>
<reference evidence="1 2" key="1">
    <citation type="submission" date="2017-06" db="EMBL/GenBank/DDBJ databases">
        <title>Comparative genomic analysis of Ambrosia Fusariam Clade fungi.</title>
        <authorList>
            <person name="Stajich J.E."/>
            <person name="Carrillo J."/>
            <person name="Kijimoto T."/>
            <person name="Eskalen A."/>
            <person name="O'Donnell K."/>
            <person name="Kasson M."/>
        </authorList>
    </citation>
    <scope>NUCLEOTIDE SEQUENCE [LARGE SCALE GENOMIC DNA]</scope>
    <source>
        <strain evidence="1 2">NRRL62584</strain>
    </source>
</reference>
<evidence type="ECO:0000313" key="1">
    <source>
        <dbReference type="EMBL" id="RSL42163.1"/>
    </source>
</evidence>
<gene>
    <name evidence="1" type="ORF">CEP54_015581</name>
</gene>
<dbReference type="AlphaFoldDB" id="A0A428NMY8"/>
<evidence type="ECO:0000313" key="2">
    <source>
        <dbReference type="Proteomes" id="UP000288168"/>
    </source>
</evidence>
<dbReference type="Proteomes" id="UP000288168">
    <property type="component" value="Unassembled WGS sequence"/>
</dbReference>
<keyword evidence="2" id="KW-1185">Reference proteome</keyword>
<dbReference type="EMBL" id="NKCI01000380">
    <property type="protein sequence ID" value="RSL42163.1"/>
    <property type="molecule type" value="Genomic_DNA"/>
</dbReference>
<comment type="caution">
    <text evidence="1">The sequence shown here is derived from an EMBL/GenBank/DDBJ whole genome shotgun (WGS) entry which is preliminary data.</text>
</comment>
<proteinExistence type="predicted"/>
<protein>
    <submittedName>
        <fullName evidence="1">Uncharacterized protein</fullName>
    </submittedName>
</protein>